<evidence type="ECO:0000313" key="4">
    <source>
        <dbReference type="Proteomes" id="UP001500596"/>
    </source>
</evidence>
<reference evidence="3 4" key="1">
    <citation type="journal article" date="2019" name="Int. J. Syst. Evol. Microbiol.">
        <title>The Global Catalogue of Microorganisms (GCM) 10K type strain sequencing project: providing services to taxonomists for standard genome sequencing and annotation.</title>
        <authorList>
            <consortium name="The Broad Institute Genomics Platform"/>
            <consortium name="The Broad Institute Genome Sequencing Center for Infectious Disease"/>
            <person name="Wu L."/>
            <person name="Ma J."/>
        </authorList>
    </citation>
    <scope>NUCLEOTIDE SEQUENCE [LARGE SCALE GENOMIC DNA]</scope>
    <source>
        <strain evidence="3 4">JCM 15575</strain>
    </source>
</reference>
<organism evidence="3 4">
    <name type="scientific">Microbacterium lacus</name>
    <dbReference type="NCBI Taxonomy" id="415217"/>
    <lineage>
        <taxon>Bacteria</taxon>
        <taxon>Bacillati</taxon>
        <taxon>Actinomycetota</taxon>
        <taxon>Actinomycetes</taxon>
        <taxon>Micrococcales</taxon>
        <taxon>Microbacteriaceae</taxon>
        <taxon>Microbacterium</taxon>
    </lineage>
</organism>
<proteinExistence type="predicted"/>
<feature type="region of interest" description="Disordered" evidence="2">
    <location>
        <begin position="56"/>
        <end position="99"/>
    </location>
</feature>
<keyword evidence="4" id="KW-1185">Reference proteome</keyword>
<evidence type="ECO:0000313" key="3">
    <source>
        <dbReference type="EMBL" id="GAA1661651.1"/>
    </source>
</evidence>
<gene>
    <name evidence="3" type="ORF">GCM10009807_01650</name>
</gene>
<evidence type="ECO:0000256" key="1">
    <source>
        <dbReference type="SAM" id="Coils"/>
    </source>
</evidence>
<name>A0ABN2FXN0_9MICO</name>
<dbReference type="EMBL" id="BAAAPK010000001">
    <property type="protein sequence ID" value="GAA1661651.1"/>
    <property type="molecule type" value="Genomic_DNA"/>
</dbReference>
<feature type="coiled-coil region" evidence="1">
    <location>
        <begin position="16"/>
        <end position="55"/>
    </location>
</feature>
<evidence type="ECO:0000256" key="2">
    <source>
        <dbReference type="SAM" id="MobiDB-lite"/>
    </source>
</evidence>
<protein>
    <submittedName>
        <fullName evidence="3">Uncharacterized protein</fullName>
    </submittedName>
</protein>
<sequence length="99" mass="11408">MTSFNGFRENDRYALTEEEQAEVDRLIEMWKDLQREDAEAKVRQLARQMMALSALLNDDDRRQGRIPSETEEGSASTVRHYAQQIHRKLTRPADAEGAG</sequence>
<dbReference type="Proteomes" id="UP001500596">
    <property type="component" value="Unassembled WGS sequence"/>
</dbReference>
<accession>A0ABN2FXN0</accession>
<comment type="caution">
    <text evidence="3">The sequence shown here is derived from an EMBL/GenBank/DDBJ whole genome shotgun (WGS) entry which is preliminary data.</text>
</comment>
<keyword evidence="1" id="KW-0175">Coiled coil</keyword>
<dbReference type="RefSeq" id="WP_344050626.1">
    <property type="nucleotide sequence ID" value="NZ_BAAAPK010000001.1"/>
</dbReference>